<keyword evidence="4" id="KW-1185">Reference proteome</keyword>
<dbReference type="SUPFAM" id="SSF50729">
    <property type="entry name" value="PH domain-like"/>
    <property type="match status" value="1"/>
</dbReference>
<dbReference type="SMART" id="SM00233">
    <property type="entry name" value="PH"/>
    <property type="match status" value="1"/>
</dbReference>
<dbReference type="RefSeq" id="XP_066925621.1">
    <property type="nucleotide sequence ID" value="XM_067069520.1"/>
</dbReference>
<feature type="compositionally biased region" description="Polar residues" evidence="1">
    <location>
        <begin position="452"/>
        <end position="469"/>
    </location>
</feature>
<dbReference type="InterPro" id="IPR051707">
    <property type="entry name" value="PI-Interact_SigTrans_Reg"/>
</dbReference>
<feature type="compositionally biased region" description="Low complexity" evidence="1">
    <location>
        <begin position="350"/>
        <end position="366"/>
    </location>
</feature>
<dbReference type="InterPro" id="IPR001849">
    <property type="entry name" value="PH_domain"/>
</dbReference>
<feature type="region of interest" description="Disordered" evidence="1">
    <location>
        <begin position="297"/>
        <end position="317"/>
    </location>
</feature>
<dbReference type="PANTHER" id="PTHR14336">
    <property type="entry name" value="TANDEM PH DOMAIN CONTAINING PROTEIN"/>
    <property type="match status" value="1"/>
</dbReference>
<feature type="region of interest" description="Disordered" evidence="1">
    <location>
        <begin position="233"/>
        <end position="259"/>
    </location>
</feature>
<dbReference type="AlphaFoldDB" id="A0A7M5UIZ2"/>
<feature type="compositionally biased region" description="Basic and acidic residues" evidence="1">
    <location>
        <begin position="381"/>
        <end position="403"/>
    </location>
</feature>
<dbReference type="PROSITE" id="PS50003">
    <property type="entry name" value="PH_DOMAIN"/>
    <property type="match status" value="1"/>
</dbReference>
<dbReference type="GeneID" id="136813013"/>
<dbReference type="Gene3D" id="2.30.29.30">
    <property type="entry name" value="Pleckstrin-homology domain (PH domain)/Phosphotyrosine-binding domain (PTB)"/>
    <property type="match status" value="1"/>
</dbReference>
<proteinExistence type="predicted"/>
<feature type="region of interest" description="Disordered" evidence="1">
    <location>
        <begin position="332"/>
        <end position="367"/>
    </location>
</feature>
<evidence type="ECO:0000313" key="3">
    <source>
        <dbReference type="EnsemblMetazoa" id="CLYHEMP000026.1"/>
    </source>
</evidence>
<reference evidence="3" key="1">
    <citation type="submission" date="2021-01" db="UniProtKB">
        <authorList>
            <consortium name="EnsemblMetazoa"/>
        </authorList>
    </citation>
    <scope>IDENTIFICATION</scope>
</reference>
<feature type="compositionally biased region" description="Polar residues" evidence="1">
    <location>
        <begin position="413"/>
        <end position="437"/>
    </location>
</feature>
<accession>A0A7M5UIZ2</accession>
<dbReference type="PANTHER" id="PTHR14336:SF8">
    <property type="entry name" value="PROTEIN OPY1"/>
    <property type="match status" value="1"/>
</dbReference>
<feature type="compositionally biased region" description="Basic and acidic residues" evidence="1">
    <location>
        <begin position="438"/>
        <end position="450"/>
    </location>
</feature>
<feature type="region of interest" description="Disordered" evidence="1">
    <location>
        <begin position="379"/>
        <end position="489"/>
    </location>
</feature>
<feature type="domain" description="PH" evidence="2">
    <location>
        <begin position="8"/>
        <end position="125"/>
    </location>
</feature>
<name>A0A7M5UIZ2_9CNID</name>
<evidence type="ECO:0000256" key="1">
    <source>
        <dbReference type="SAM" id="MobiDB-lite"/>
    </source>
</evidence>
<dbReference type="Proteomes" id="UP000594262">
    <property type="component" value="Unplaced"/>
</dbReference>
<sequence>MPKLNPYCIAHAGYLWKSPPLKKQHVARWKYRYFVLYDTFTDVHKDGGRELELIYYENDKAASRGEKYIGSINLLDIKVLAVSDKPVNGFPFVLRIVANDRTWFLCTKSYDDFTDWIAELKERTDRFVNKNTSHIRQRSQYGMQRSNSMSTLESSTTGSWSAISRDRLNTTDVIDCIQDPKLFPDRFDRTDDRLEGNVSGIQRSKTISSATPRRSTFVGKLFQQFGTWNKNRRSLRGIEEGNDERDQDQPKDKTSLRPSLAATFQQPFTPVYDPFENAFQGPTLKSKTYQRERQFAPYDMGSSASTPNSSGYSTDLSDYHDSFKARFNQELNNNQRSHSNRPRDNQDNISRSSSSGSSNAGRSPVSHLFSKRQLSMIQESRLGDDINRFETDSDTSSKYHEEMELPSPCGSIICQNDGQGFGSENESVPPSSHSHSTNHGDRSIQNDDGRASNLNVDNAQHTSSLATANDSEDEQCRISRSSMRSYRRRRSCEENQITRDLDDNHPVFKVSVAFSMDDLSNIDDGLEKNEQEE</sequence>
<evidence type="ECO:0000313" key="4">
    <source>
        <dbReference type="Proteomes" id="UP000594262"/>
    </source>
</evidence>
<protein>
    <recommendedName>
        <fullName evidence="2">PH domain-containing protein</fullName>
    </recommendedName>
</protein>
<organism evidence="3 4">
    <name type="scientific">Clytia hemisphaerica</name>
    <dbReference type="NCBI Taxonomy" id="252671"/>
    <lineage>
        <taxon>Eukaryota</taxon>
        <taxon>Metazoa</taxon>
        <taxon>Cnidaria</taxon>
        <taxon>Hydrozoa</taxon>
        <taxon>Hydroidolina</taxon>
        <taxon>Leptothecata</taxon>
        <taxon>Obeliida</taxon>
        <taxon>Clytiidae</taxon>
        <taxon>Clytia</taxon>
    </lineage>
</organism>
<evidence type="ECO:0000259" key="2">
    <source>
        <dbReference type="PROSITE" id="PS50003"/>
    </source>
</evidence>
<dbReference type="Pfam" id="PF00169">
    <property type="entry name" value="PH"/>
    <property type="match status" value="1"/>
</dbReference>
<dbReference type="EnsemblMetazoa" id="CLYHEMT000026.1">
    <property type="protein sequence ID" value="CLYHEMP000026.1"/>
    <property type="gene ID" value="CLYHEMG000026"/>
</dbReference>
<dbReference type="InterPro" id="IPR011993">
    <property type="entry name" value="PH-like_dom_sf"/>
</dbReference>
<feature type="compositionally biased region" description="Polar residues" evidence="1">
    <location>
        <begin position="302"/>
        <end position="316"/>
    </location>
</feature>